<dbReference type="PROSITE" id="PS50850">
    <property type="entry name" value="MFS"/>
    <property type="match status" value="1"/>
</dbReference>
<sequence length="411" mass="42470">MQNLVPAINRTRQGRTLRMAFLSAVVSLVASFAASASPIPLFNTYRAEDGFTNAGISLAVVSNSVGTIAGLLVLGRLSNHLGRRLAAIASLGLLLLGCLLLLNVHDIGTLLASRLLMGVGTGLASSSLTSYIVDAAPARPVWLASVASSQGPMLGLTLGAIASGALVQFGPWPRHLIYLVCAGLLVLSAALISISPETTKPTPGAWRSLVPRVRVPARVRHLLPVAALVFVATWATGAFYQAFMPALVEDQLHTRSPLILGLVFAAYMASSVLGAPLGGRFTSAAAQRIGMLIFLTGWIGIIAAIATGTLVLFIATTIVAGAGQGIAISAATRGLLHDSTLADRAPIFSVIYLLCYSGAAFPSLISGELSNTFSLPKISLGYGGLALVATVFAVVAARNPHTKATEEEPAC</sequence>
<dbReference type="EMBL" id="BAAAZA010000039">
    <property type="protein sequence ID" value="GAA3898052.1"/>
    <property type="molecule type" value="Genomic_DNA"/>
</dbReference>
<feature type="signal peptide" evidence="8">
    <location>
        <begin position="1"/>
        <end position="36"/>
    </location>
</feature>
<comment type="caution">
    <text evidence="10">The sequence shown here is derived from an EMBL/GenBank/DDBJ whole genome shotgun (WGS) entry which is preliminary data.</text>
</comment>
<feature type="transmembrane region" description="Helical" evidence="7">
    <location>
        <begin position="378"/>
        <end position="397"/>
    </location>
</feature>
<feature type="transmembrane region" description="Helical" evidence="7">
    <location>
        <begin position="85"/>
        <end position="105"/>
    </location>
</feature>
<dbReference type="InterPro" id="IPR036259">
    <property type="entry name" value="MFS_trans_sf"/>
</dbReference>
<keyword evidence="11" id="KW-1185">Reference proteome</keyword>
<protein>
    <recommendedName>
        <fullName evidence="9">Major facilitator superfamily (MFS) profile domain-containing protein</fullName>
    </recommendedName>
</protein>
<dbReference type="InterPro" id="IPR050171">
    <property type="entry name" value="MFS_Transporters"/>
</dbReference>
<keyword evidence="4 7" id="KW-0812">Transmembrane</keyword>
<proteinExistence type="predicted"/>
<name>A0ABP7LCF8_9ACTN</name>
<dbReference type="SUPFAM" id="SSF103473">
    <property type="entry name" value="MFS general substrate transporter"/>
    <property type="match status" value="1"/>
</dbReference>
<feature type="transmembrane region" description="Helical" evidence="7">
    <location>
        <begin position="52"/>
        <end position="73"/>
    </location>
</feature>
<dbReference type="Proteomes" id="UP001501563">
    <property type="component" value="Unassembled WGS sequence"/>
</dbReference>
<keyword evidence="3" id="KW-1003">Cell membrane</keyword>
<evidence type="ECO:0000259" key="9">
    <source>
        <dbReference type="PROSITE" id="PS50850"/>
    </source>
</evidence>
<keyword evidence="6 7" id="KW-0472">Membrane</keyword>
<dbReference type="Pfam" id="PF07690">
    <property type="entry name" value="MFS_1"/>
    <property type="match status" value="1"/>
</dbReference>
<evidence type="ECO:0000256" key="3">
    <source>
        <dbReference type="ARBA" id="ARBA00022475"/>
    </source>
</evidence>
<gene>
    <name evidence="10" type="ORF">GCM10022207_77970</name>
</gene>
<evidence type="ECO:0000256" key="6">
    <source>
        <dbReference type="ARBA" id="ARBA00023136"/>
    </source>
</evidence>
<evidence type="ECO:0000256" key="4">
    <source>
        <dbReference type="ARBA" id="ARBA00022692"/>
    </source>
</evidence>
<feature type="domain" description="Major facilitator superfamily (MFS) profile" evidence="9">
    <location>
        <begin position="19"/>
        <end position="401"/>
    </location>
</feature>
<dbReference type="PANTHER" id="PTHR23517">
    <property type="entry name" value="RESISTANCE PROTEIN MDTM, PUTATIVE-RELATED-RELATED"/>
    <property type="match status" value="1"/>
</dbReference>
<dbReference type="InterPro" id="IPR020846">
    <property type="entry name" value="MFS_dom"/>
</dbReference>
<comment type="subcellular location">
    <subcellularLocation>
        <location evidence="1">Cell membrane</location>
        <topology evidence="1">Multi-pass membrane protein</topology>
    </subcellularLocation>
</comment>
<feature type="transmembrane region" description="Helical" evidence="7">
    <location>
        <begin position="111"/>
        <end position="133"/>
    </location>
</feature>
<evidence type="ECO:0000256" key="7">
    <source>
        <dbReference type="SAM" id="Phobius"/>
    </source>
</evidence>
<evidence type="ECO:0000256" key="2">
    <source>
        <dbReference type="ARBA" id="ARBA00022448"/>
    </source>
</evidence>
<dbReference type="InterPro" id="IPR011701">
    <property type="entry name" value="MFS"/>
</dbReference>
<feature type="transmembrane region" description="Helical" evidence="7">
    <location>
        <begin position="176"/>
        <end position="194"/>
    </location>
</feature>
<evidence type="ECO:0000313" key="11">
    <source>
        <dbReference type="Proteomes" id="UP001501563"/>
    </source>
</evidence>
<reference evidence="11" key="1">
    <citation type="journal article" date="2019" name="Int. J. Syst. Evol. Microbiol.">
        <title>The Global Catalogue of Microorganisms (GCM) 10K type strain sequencing project: providing services to taxonomists for standard genome sequencing and annotation.</title>
        <authorList>
            <consortium name="The Broad Institute Genomics Platform"/>
            <consortium name="The Broad Institute Genome Sequencing Center for Infectious Disease"/>
            <person name="Wu L."/>
            <person name="Ma J."/>
        </authorList>
    </citation>
    <scope>NUCLEOTIDE SEQUENCE [LARGE SCALE GENOMIC DNA]</scope>
    <source>
        <strain evidence="11">JCM 16578</strain>
    </source>
</reference>
<feature type="transmembrane region" description="Helical" evidence="7">
    <location>
        <begin position="222"/>
        <end position="243"/>
    </location>
</feature>
<evidence type="ECO:0000256" key="8">
    <source>
        <dbReference type="SAM" id="SignalP"/>
    </source>
</evidence>
<dbReference type="Gene3D" id="1.20.1250.20">
    <property type="entry name" value="MFS general substrate transporter like domains"/>
    <property type="match status" value="1"/>
</dbReference>
<evidence type="ECO:0000256" key="5">
    <source>
        <dbReference type="ARBA" id="ARBA00022989"/>
    </source>
</evidence>
<evidence type="ECO:0000256" key="1">
    <source>
        <dbReference type="ARBA" id="ARBA00004651"/>
    </source>
</evidence>
<organism evidence="10 11">
    <name type="scientific">Streptomyces lannensis</name>
    <dbReference type="NCBI Taxonomy" id="766498"/>
    <lineage>
        <taxon>Bacteria</taxon>
        <taxon>Bacillati</taxon>
        <taxon>Actinomycetota</taxon>
        <taxon>Actinomycetes</taxon>
        <taxon>Kitasatosporales</taxon>
        <taxon>Streptomycetaceae</taxon>
        <taxon>Streptomyces</taxon>
    </lineage>
</organism>
<feature type="transmembrane region" description="Helical" evidence="7">
    <location>
        <begin position="347"/>
        <end position="366"/>
    </location>
</feature>
<dbReference type="PANTHER" id="PTHR23517:SF13">
    <property type="entry name" value="MAJOR FACILITATOR SUPERFAMILY MFS_1"/>
    <property type="match status" value="1"/>
</dbReference>
<evidence type="ECO:0000313" key="10">
    <source>
        <dbReference type="EMBL" id="GAA3898052.1"/>
    </source>
</evidence>
<accession>A0ABP7LCF8</accession>
<keyword evidence="8" id="KW-0732">Signal</keyword>
<feature type="transmembrane region" description="Helical" evidence="7">
    <location>
        <begin position="258"/>
        <end position="277"/>
    </location>
</feature>
<feature type="transmembrane region" description="Helical" evidence="7">
    <location>
        <begin position="289"/>
        <end position="306"/>
    </location>
</feature>
<keyword evidence="5 7" id="KW-1133">Transmembrane helix</keyword>
<feature type="chain" id="PRO_5045549019" description="Major facilitator superfamily (MFS) profile domain-containing protein" evidence="8">
    <location>
        <begin position="37"/>
        <end position="411"/>
    </location>
</feature>
<keyword evidence="2" id="KW-0813">Transport</keyword>